<feature type="domain" description="Thioredoxin" evidence="2">
    <location>
        <begin position="504"/>
        <end position="660"/>
    </location>
</feature>
<sequence length="662" mass="75159" precursor="true">MNKHIASICWLLLCIFFSNRSVAQQLSWSPKSPVAGQQADLQYDPKGGDLEFSDQISGSLIWSEGSEWRSSTLLMTKVNNLWTASYQFPANAVFAAVKFFQGTEEKIEASDNNHGRGFYTAVLSTNKKTAPGTYIAEARFITPNSNMLLNGYVNPVLSAGKIDSLLTREFAIKGSAVSRYLADYLELKKNTMDEAKFKSFADQVLQHELKNKKIDEDLLAAIQRYYAFNLHSAEQAAKVEQIIFKKYPKGSTARFIAYNRVATQKTDEGYRNAAENFLKDFPYQEWIQHPNKQAFIYYTIHTGLEVNYFSSKHYDQFLAMFKAFDFKTANEVYRWNLTKSEMTNNGDKKVLFELSRKILPYLFERRTDGSYREDFGGDVKKEQANADNQLDDRIFTHISLAYATKNYQDGLAAFKNLSPKGQYGNADLNEMHMKMLEEMGESKAVFALLEASVKANAVTPAMFVEMKQIYMDQHKGSVEGYEKYLSALIPEDKKAEMRAHVMAGMVSYPLPPFTLESADGGFVNSSDWKDKIVVIDFWATWCRPCIMAFPGMQLLIDQYTKDPQVEIYMIGTMQFGDYKAKSVNYVKSQGYRFKLLHDAVGDNGEQSKVFKSLTPLFKSGGIPRKIIVKNGIVRYSSEGYGGSPSELKDELAMAIEILRTEK</sequence>
<dbReference type="SUPFAM" id="SSF52833">
    <property type="entry name" value="Thioredoxin-like"/>
    <property type="match status" value="1"/>
</dbReference>
<feature type="signal peptide" evidence="1">
    <location>
        <begin position="1"/>
        <end position="23"/>
    </location>
</feature>
<evidence type="ECO:0000259" key="2">
    <source>
        <dbReference type="PROSITE" id="PS51352"/>
    </source>
</evidence>
<dbReference type="InterPro" id="IPR036249">
    <property type="entry name" value="Thioredoxin-like_sf"/>
</dbReference>
<evidence type="ECO:0000256" key="1">
    <source>
        <dbReference type="SAM" id="SignalP"/>
    </source>
</evidence>
<dbReference type="GO" id="GO:0016491">
    <property type="term" value="F:oxidoreductase activity"/>
    <property type="evidence" value="ECO:0007669"/>
    <property type="project" value="InterPro"/>
</dbReference>
<evidence type="ECO:0000313" key="3">
    <source>
        <dbReference type="EMBL" id="AMP99692.1"/>
    </source>
</evidence>
<reference evidence="3 4" key="1">
    <citation type="submission" date="2016-03" db="EMBL/GenBank/DDBJ databases">
        <title>Complete genome sequence of Pedobacter cryoconitis PAMC 27485.</title>
        <authorList>
            <person name="Lee J."/>
            <person name="Kim O.-S."/>
        </authorList>
    </citation>
    <scope>NUCLEOTIDE SEQUENCE [LARGE SCALE GENOMIC DNA]</scope>
    <source>
        <strain evidence="3 4">PAMC 27485</strain>
    </source>
</reference>
<dbReference type="PANTHER" id="PTHR42852:SF17">
    <property type="entry name" value="THIOREDOXIN-LIKE PROTEIN HI_1115"/>
    <property type="match status" value="1"/>
</dbReference>
<dbReference type="PATRIC" id="fig|188932.3.peg.2928"/>
<dbReference type="InterPro" id="IPR013766">
    <property type="entry name" value="Thioredoxin_domain"/>
</dbReference>
<name>A0A127VEC3_9SPHI</name>
<dbReference type="Pfam" id="PF00578">
    <property type="entry name" value="AhpC-TSA"/>
    <property type="match status" value="1"/>
</dbReference>
<dbReference type="PANTHER" id="PTHR42852">
    <property type="entry name" value="THIOL:DISULFIDE INTERCHANGE PROTEIN DSBE"/>
    <property type="match status" value="1"/>
</dbReference>
<organism evidence="3 4">
    <name type="scientific">Pedobacter cryoconitis</name>
    <dbReference type="NCBI Taxonomy" id="188932"/>
    <lineage>
        <taxon>Bacteria</taxon>
        <taxon>Pseudomonadati</taxon>
        <taxon>Bacteroidota</taxon>
        <taxon>Sphingobacteriia</taxon>
        <taxon>Sphingobacteriales</taxon>
        <taxon>Sphingobacteriaceae</taxon>
        <taxon>Pedobacter</taxon>
    </lineage>
</organism>
<dbReference type="OrthoDB" id="634996at2"/>
<dbReference type="Proteomes" id="UP000071561">
    <property type="component" value="Chromosome"/>
</dbReference>
<dbReference type="EMBL" id="CP014504">
    <property type="protein sequence ID" value="AMP99692.1"/>
    <property type="molecule type" value="Genomic_DNA"/>
</dbReference>
<dbReference type="CDD" id="cd02966">
    <property type="entry name" value="TlpA_like_family"/>
    <property type="match status" value="1"/>
</dbReference>
<evidence type="ECO:0000313" key="4">
    <source>
        <dbReference type="Proteomes" id="UP000071561"/>
    </source>
</evidence>
<feature type="chain" id="PRO_5007280489" evidence="1">
    <location>
        <begin position="24"/>
        <end position="662"/>
    </location>
</feature>
<dbReference type="AlphaFoldDB" id="A0A127VEC3"/>
<gene>
    <name evidence="3" type="ORF">AY601_2810</name>
</gene>
<dbReference type="GO" id="GO:0016209">
    <property type="term" value="F:antioxidant activity"/>
    <property type="evidence" value="ECO:0007669"/>
    <property type="project" value="InterPro"/>
</dbReference>
<dbReference type="RefSeq" id="WP_068402076.1">
    <property type="nucleotide sequence ID" value="NZ_CP014504.1"/>
</dbReference>
<protein>
    <submittedName>
        <fullName evidence="3">Thioredoxin family protein</fullName>
    </submittedName>
</protein>
<dbReference type="InterPro" id="IPR050553">
    <property type="entry name" value="Thioredoxin_ResA/DsbE_sf"/>
</dbReference>
<dbReference type="InterPro" id="IPR000866">
    <property type="entry name" value="AhpC/TSA"/>
</dbReference>
<keyword evidence="1" id="KW-0732">Signal</keyword>
<keyword evidence="4" id="KW-1185">Reference proteome</keyword>
<dbReference type="PROSITE" id="PS51352">
    <property type="entry name" value="THIOREDOXIN_2"/>
    <property type="match status" value="1"/>
</dbReference>
<dbReference type="KEGG" id="pcm:AY601_2810"/>
<dbReference type="Gene3D" id="3.40.30.10">
    <property type="entry name" value="Glutaredoxin"/>
    <property type="match status" value="1"/>
</dbReference>
<accession>A0A127VEC3</accession>
<proteinExistence type="predicted"/>